<comment type="cofactor">
    <cofactor evidence="1">
        <name>pyridoxal 5'-phosphate</name>
        <dbReference type="ChEBI" id="CHEBI:597326"/>
    </cofactor>
</comment>
<evidence type="ECO:0000256" key="5">
    <source>
        <dbReference type="RuleBase" id="RU003560"/>
    </source>
</evidence>
<protein>
    <submittedName>
        <fullName evidence="6">Aspartate aminotransferase family protein</fullName>
    </submittedName>
</protein>
<organism evidence="6 7">
    <name type="scientific">Malaciobacter canalis</name>
    <dbReference type="NCBI Taxonomy" id="1912871"/>
    <lineage>
        <taxon>Bacteria</taxon>
        <taxon>Pseudomonadati</taxon>
        <taxon>Campylobacterota</taxon>
        <taxon>Epsilonproteobacteria</taxon>
        <taxon>Campylobacterales</taxon>
        <taxon>Arcobacteraceae</taxon>
        <taxon>Malaciobacter</taxon>
    </lineage>
</organism>
<dbReference type="GO" id="GO:0008483">
    <property type="term" value="F:transaminase activity"/>
    <property type="evidence" value="ECO:0007669"/>
    <property type="project" value="UniProtKB-KW"/>
</dbReference>
<evidence type="ECO:0000256" key="3">
    <source>
        <dbReference type="ARBA" id="ARBA00022679"/>
    </source>
</evidence>
<dbReference type="CDD" id="cd00610">
    <property type="entry name" value="OAT_like"/>
    <property type="match status" value="1"/>
</dbReference>
<dbReference type="PANTHER" id="PTHR11986">
    <property type="entry name" value="AMINOTRANSFERASE CLASS III"/>
    <property type="match status" value="1"/>
</dbReference>
<reference evidence="6 7" key="1">
    <citation type="submission" date="2017-09" db="EMBL/GenBank/DDBJ databases">
        <authorList>
            <person name="Perez-Cataluna A."/>
            <person name="Figueras M.J."/>
            <person name="Salas-Masso N."/>
        </authorList>
    </citation>
    <scope>NUCLEOTIDE SEQUENCE [LARGE SCALE GENOMIC DNA]</scope>
    <source>
        <strain evidence="6 7">F138-33</strain>
    </source>
</reference>
<evidence type="ECO:0000256" key="4">
    <source>
        <dbReference type="ARBA" id="ARBA00022898"/>
    </source>
</evidence>
<evidence type="ECO:0000256" key="1">
    <source>
        <dbReference type="ARBA" id="ARBA00001933"/>
    </source>
</evidence>
<dbReference type="InterPro" id="IPR015424">
    <property type="entry name" value="PyrdxlP-dep_Trfase"/>
</dbReference>
<proteinExistence type="inferred from homology"/>
<dbReference type="Gene3D" id="3.90.1150.10">
    <property type="entry name" value="Aspartate Aminotransferase, domain 1"/>
    <property type="match status" value="1"/>
</dbReference>
<accession>A0ABX4LS38</accession>
<dbReference type="RefSeq" id="WP_099333651.1">
    <property type="nucleotide sequence ID" value="NZ_CP042812.1"/>
</dbReference>
<gene>
    <name evidence="6" type="ORF">CPG37_02500</name>
</gene>
<dbReference type="Pfam" id="PF00202">
    <property type="entry name" value="Aminotran_3"/>
    <property type="match status" value="1"/>
</dbReference>
<keyword evidence="4 5" id="KW-0663">Pyridoxal phosphate</keyword>
<sequence length="397" mass="43952">MSEELKNIDKKYVLNTYSKDYVNFKSGINATLFDDSGKDYIDFTSGIGVVSVGHGNKQVADTIYKQVSNITHTSNLYMIEPQVKLAQQIAKLSGYDVGTFFANSGAEANEGAIKIARKYGEKNFEKKRYKVITLEHSFHGRTITTVKATGQDKFHAPHFAPYPDGFSYDNTIDDIYNSIDDETVAVMIELVQGEGGVQPFDKKDIQELAKFLNDNKILLIVDEVQTGVYRTGEFLASNLYEIQPDIITLAKGLGGGIPIGAVITKHKDIFEPGDHGSTFGGNYLSTATGLEVLNILEDYKVSGKLDEAIIYFEEKLDSLYKKYSNLFLESVGLGLMRGLRVKDEETLTSIVSKAFENGVLVLKAGKNTLRLLPVLTISKEEIDEGFKRLGDALEEIS</sequence>
<dbReference type="InterPro" id="IPR049704">
    <property type="entry name" value="Aminotrans_3_PPA_site"/>
</dbReference>
<keyword evidence="2 6" id="KW-0032">Aminotransferase</keyword>
<dbReference type="PANTHER" id="PTHR11986:SF79">
    <property type="entry name" value="ACETYLORNITHINE AMINOTRANSFERASE, MITOCHONDRIAL"/>
    <property type="match status" value="1"/>
</dbReference>
<dbReference type="Proteomes" id="UP000221384">
    <property type="component" value="Unassembled WGS sequence"/>
</dbReference>
<comment type="caution">
    <text evidence="6">The sequence shown here is derived from an EMBL/GenBank/DDBJ whole genome shotgun (WGS) entry which is preliminary data.</text>
</comment>
<dbReference type="InterPro" id="IPR015421">
    <property type="entry name" value="PyrdxlP-dep_Trfase_major"/>
</dbReference>
<dbReference type="PROSITE" id="PS00600">
    <property type="entry name" value="AA_TRANSFER_CLASS_3"/>
    <property type="match status" value="1"/>
</dbReference>
<comment type="similarity">
    <text evidence="5">Belongs to the class-III pyridoxal-phosphate-dependent aminotransferase family.</text>
</comment>
<evidence type="ECO:0000313" key="7">
    <source>
        <dbReference type="Proteomes" id="UP000221384"/>
    </source>
</evidence>
<name>A0ABX4LS38_9BACT</name>
<evidence type="ECO:0000313" key="6">
    <source>
        <dbReference type="EMBL" id="PHO10732.1"/>
    </source>
</evidence>
<evidence type="ECO:0000256" key="2">
    <source>
        <dbReference type="ARBA" id="ARBA00022576"/>
    </source>
</evidence>
<dbReference type="PIRSF" id="PIRSF000521">
    <property type="entry name" value="Transaminase_4ab_Lys_Orn"/>
    <property type="match status" value="1"/>
</dbReference>
<keyword evidence="3" id="KW-0808">Transferase</keyword>
<dbReference type="InterPro" id="IPR015422">
    <property type="entry name" value="PyrdxlP-dep_Trfase_small"/>
</dbReference>
<dbReference type="SUPFAM" id="SSF53383">
    <property type="entry name" value="PLP-dependent transferases"/>
    <property type="match status" value="1"/>
</dbReference>
<dbReference type="EMBL" id="NWVW01000002">
    <property type="protein sequence ID" value="PHO10732.1"/>
    <property type="molecule type" value="Genomic_DNA"/>
</dbReference>
<dbReference type="Gene3D" id="3.40.640.10">
    <property type="entry name" value="Type I PLP-dependent aspartate aminotransferase-like (Major domain)"/>
    <property type="match status" value="1"/>
</dbReference>
<dbReference type="InterPro" id="IPR050103">
    <property type="entry name" value="Class-III_PLP-dep_AT"/>
</dbReference>
<dbReference type="InterPro" id="IPR005814">
    <property type="entry name" value="Aminotrans_3"/>
</dbReference>
<keyword evidence="7" id="KW-1185">Reference proteome</keyword>